<reference evidence="2" key="1">
    <citation type="submission" date="2021-10" db="EMBL/GenBank/DDBJ databases">
        <authorList>
            <person name="Piombo E."/>
        </authorList>
    </citation>
    <scope>NUCLEOTIDE SEQUENCE</scope>
</reference>
<sequence>MSNPNAEGGGGPPIDPLLGDDKADDDGPRVKTCTHCHVEKPTKQFVIRGILTSLLGIAWNAVTARSRCVAGTAFAIDTDDAAVEPVSDDATVCFRSEAWYRLSSGARVTRAASIHACYLNAYHLDTETGTKRLERGMHSAETSSDTQHVCTSCGVIEAVFPTKR</sequence>
<comment type="caution">
    <text evidence="2">The sequence shown here is derived from an EMBL/GenBank/DDBJ whole genome shotgun (WGS) entry which is preliminary data.</text>
</comment>
<accession>A0A9N9V5Z2</accession>
<dbReference type="AlphaFoldDB" id="A0A9N9V5Z2"/>
<evidence type="ECO:0000313" key="3">
    <source>
        <dbReference type="Proteomes" id="UP000696573"/>
    </source>
</evidence>
<evidence type="ECO:0000256" key="1">
    <source>
        <dbReference type="SAM" id="MobiDB-lite"/>
    </source>
</evidence>
<gene>
    <name evidence="2" type="ORF">CRHIZ90672A_00007067</name>
</gene>
<evidence type="ECO:0000313" key="2">
    <source>
        <dbReference type="EMBL" id="CAH0017371.1"/>
    </source>
</evidence>
<dbReference type="Proteomes" id="UP000696573">
    <property type="component" value="Unassembled WGS sequence"/>
</dbReference>
<name>A0A9N9V5Z2_9HYPO</name>
<keyword evidence="3" id="KW-1185">Reference proteome</keyword>
<feature type="region of interest" description="Disordered" evidence="1">
    <location>
        <begin position="1"/>
        <end position="23"/>
    </location>
</feature>
<proteinExistence type="predicted"/>
<organism evidence="2 3">
    <name type="scientific">Clonostachys rhizophaga</name>
    <dbReference type="NCBI Taxonomy" id="160324"/>
    <lineage>
        <taxon>Eukaryota</taxon>
        <taxon>Fungi</taxon>
        <taxon>Dikarya</taxon>
        <taxon>Ascomycota</taxon>
        <taxon>Pezizomycotina</taxon>
        <taxon>Sordariomycetes</taxon>
        <taxon>Hypocreomycetidae</taxon>
        <taxon>Hypocreales</taxon>
        <taxon>Bionectriaceae</taxon>
        <taxon>Clonostachys</taxon>
    </lineage>
</organism>
<dbReference type="EMBL" id="CABFNQ020000506">
    <property type="protein sequence ID" value="CAH0017371.1"/>
    <property type="molecule type" value="Genomic_DNA"/>
</dbReference>
<protein>
    <submittedName>
        <fullName evidence="2">Uncharacterized protein</fullName>
    </submittedName>
</protein>